<evidence type="ECO:0000313" key="3">
    <source>
        <dbReference type="Proteomes" id="UP001054857"/>
    </source>
</evidence>
<feature type="region of interest" description="Disordered" evidence="1">
    <location>
        <begin position="40"/>
        <end position="148"/>
    </location>
</feature>
<feature type="compositionally biased region" description="Low complexity" evidence="1">
    <location>
        <begin position="472"/>
        <end position="489"/>
    </location>
</feature>
<proteinExistence type="predicted"/>
<evidence type="ECO:0008006" key="4">
    <source>
        <dbReference type="Google" id="ProtNLM"/>
    </source>
</evidence>
<evidence type="ECO:0000313" key="2">
    <source>
        <dbReference type="EMBL" id="GFR40457.1"/>
    </source>
</evidence>
<dbReference type="AlphaFoldDB" id="A0AAD3DGR0"/>
<feature type="compositionally biased region" description="Polar residues" evidence="1">
    <location>
        <begin position="335"/>
        <end position="347"/>
    </location>
</feature>
<sequence>MNVLLPGPIHGCYGGTARGRHAAGIAGLEQRLTRQARNVTVCMGRNDGASGKKRRNTRTGHSRSVGRPDVDNGLWYEQDKNDAPSGSGTTSMSAGRPLTQPSAPARDPSNRGGRGSWEAVGRTSGRQSRRPRVEEEDEEDEDTRGWWERPEERSLQAYAAPTLQAWQEERLQLAYAAGRRKVQVQELARELDVDRSVVLAWIKEFSLRPQKERDDIIAARLAEERVRQSEQAARDATEAATGQRAADARIAAAVAGGGQAGQEAASGFIPFYLRKQLGADKQRRISGEVLRTLESIYDRTPFPSADVVRGLFELHRLPRDMALEWFAARREADGITSSTQKRTARPSQRQKDRDIEGAFSSSGDGPANDAPESSGLLGMLGGAGPGKAAEKGAGQQPAEPKVVRLRPQDMAALRSSMPSPNKHKGRQRAEQLDIKTGPDSPDTQIGNIQFVVEAPAAPLRERVRASWRFRAASPAALGAPAAAAAATGGRRLRLRGRAGASRGGDGKVDGSMGGERRDGGSSDADDELML</sequence>
<name>A0AAD3DGR0_9CHLO</name>
<dbReference type="Proteomes" id="UP001054857">
    <property type="component" value="Unassembled WGS sequence"/>
</dbReference>
<protein>
    <recommendedName>
        <fullName evidence="4">Homeobox domain-containing protein</fullName>
    </recommendedName>
</protein>
<feature type="compositionally biased region" description="Basic residues" evidence="1">
    <location>
        <begin position="51"/>
        <end position="61"/>
    </location>
</feature>
<dbReference type="EMBL" id="BMAR01000001">
    <property type="protein sequence ID" value="GFR40457.1"/>
    <property type="molecule type" value="Genomic_DNA"/>
</dbReference>
<feature type="compositionally biased region" description="Basic and acidic residues" evidence="1">
    <location>
        <begin position="504"/>
        <end position="520"/>
    </location>
</feature>
<gene>
    <name evidence="2" type="ORF">Agub_g1015</name>
</gene>
<accession>A0AAD3DGR0</accession>
<reference evidence="2 3" key="1">
    <citation type="journal article" date="2021" name="Sci. Rep.">
        <title>Genome sequencing of the multicellular alga Astrephomene provides insights into convergent evolution of germ-soma differentiation.</title>
        <authorList>
            <person name="Yamashita S."/>
            <person name="Yamamoto K."/>
            <person name="Matsuzaki R."/>
            <person name="Suzuki S."/>
            <person name="Yamaguchi H."/>
            <person name="Hirooka S."/>
            <person name="Minakuchi Y."/>
            <person name="Miyagishima S."/>
            <person name="Kawachi M."/>
            <person name="Toyoda A."/>
            <person name="Nozaki H."/>
        </authorList>
    </citation>
    <scope>NUCLEOTIDE SEQUENCE [LARGE SCALE GENOMIC DNA]</scope>
    <source>
        <strain evidence="2 3">NIES-4017</strain>
    </source>
</reference>
<organism evidence="2 3">
    <name type="scientific">Astrephomene gubernaculifera</name>
    <dbReference type="NCBI Taxonomy" id="47775"/>
    <lineage>
        <taxon>Eukaryota</taxon>
        <taxon>Viridiplantae</taxon>
        <taxon>Chlorophyta</taxon>
        <taxon>core chlorophytes</taxon>
        <taxon>Chlorophyceae</taxon>
        <taxon>CS clade</taxon>
        <taxon>Chlamydomonadales</taxon>
        <taxon>Astrephomenaceae</taxon>
        <taxon>Astrephomene</taxon>
    </lineage>
</organism>
<evidence type="ECO:0000256" key="1">
    <source>
        <dbReference type="SAM" id="MobiDB-lite"/>
    </source>
</evidence>
<feature type="compositionally biased region" description="Polar residues" evidence="1">
    <location>
        <begin position="84"/>
        <end position="93"/>
    </location>
</feature>
<keyword evidence="3" id="KW-1185">Reference proteome</keyword>
<dbReference type="SUPFAM" id="SSF46689">
    <property type="entry name" value="Homeodomain-like"/>
    <property type="match status" value="1"/>
</dbReference>
<comment type="caution">
    <text evidence="2">The sequence shown here is derived from an EMBL/GenBank/DDBJ whole genome shotgun (WGS) entry which is preliminary data.</text>
</comment>
<dbReference type="InterPro" id="IPR009057">
    <property type="entry name" value="Homeodomain-like_sf"/>
</dbReference>
<feature type="region of interest" description="Disordered" evidence="1">
    <location>
        <begin position="333"/>
        <end position="446"/>
    </location>
</feature>
<feature type="region of interest" description="Disordered" evidence="1">
    <location>
        <begin position="472"/>
        <end position="530"/>
    </location>
</feature>